<protein>
    <submittedName>
        <fullName evidence="1">Uncharacterized protein</fullName>
    </submittedName>
</protein>
<keyword evidence="2" id="KW-1185">Reference proteome</keyword>
<dbReference type="Proteomes" id="UP001234297">
    <property type="component" value="Chromosome 3"/>
</dbReference>
<gene>
    <name evidence="1" type="ORF">MRB53_009558</name>
</gene>
<evidence type="ECO:0000313" key="1">
    <source>
        <dbReference type="EMBL" id="KAJ8635291.1"/>
    </source>
</evidence>
<name>A0ACC2LP97_PERAE</name>
<comment type="caution">
    <text evidence="1">The sequence shown here is derived from an EMBL/GenBank/DDBJ whole genome shotgun (WGS) entry which is preliminary data.</text>
</comment>
<proteinExistence type="predicted"/>
<organism evidence="1 2">
    <name type="scientific">Persea americana</name>
    <name type="common">Avocado</name>
    <dbReference type="NCBI Taxonomy" id="3435"/>
    <lineage>
        <taxon>Eukaryota</taxon>
        <taxon>Viridiplantae</taxon>
        <taxon>Streptophyta</taxon>
        <taxon>Embryophyta</taxon>
        <taxon>Tracheophyta</taxon>
        <taxon>Spermatophyta</taxon>
        <taxon>Magnoliopsida</taxon>
        <taxon>Magnoliidae</taxon>
        <taxon>Laurales</taxon>
        <taxon>Lauraceae</taxon>
        <taxon>Persea</taxon>
    </lineage>
</organism>
<accession>A0ACC2LP97</accession>
<evidence type="ECO:0000313" key="2">
    <source>
        <dbReference type="Proteomes" id="UP001234297"/>
    </source>
</evidence>
<reference evidence="1 2" key="1">
    <citation type="journal article" date="2022" name="Hortic Res">
        <title>A haplotype resolved chromosomal level avocado genome allows analysis of novel avocado genes.</title>
        <authorList>
            <person name="Nath O."/>
            <person name="Fletcher S.J."/>
            <person name="Hayward A."/>
            <person name="Shaw L.M."/>
            <person name="Masouleh A.K."/>
            <person name="Furtado A."/>
            <person name="Henry R.J."/>
            <person name="Mitter N."/>
        </authorList>
    </citation>
    <scope>NUCLEOTIDE SEQUENCE [LARGE SCALE GENOMIC DNA]</scope>
    <source>
        <strain evidence="2">cv. Hass</strain>
    </source>
</reference>
<sequence>MSHHLSFPIHRRSRFRSGVLFVWAFFGLSEPIAVVGASLIVLGLGGFGLYCGLAFFFLLVRLDSAKRRLLFSFRSEQMSHAKANDSDDGMLDQSDGMLDQSDSSSFDEGSSKVAGGGTVLKKGPWTATEDAILIDYVKKHGEGNWNAVQKHSGLFRCGKSCRLRWANHLRPNLKKGAFTAEEERLIIELHAKMGNKWARMAAHLPGRTDNEIKNYWNTRIKRRQRAGLPLYPPDVHLQGLSESQQNQNIGELNCGDTSHHDLLQANDFDIPDVVFDNLKDSPGALCYSPVMPNVSVNSMLNQSLGSSQSFSFMPPTINHVKRLGESETLAPGFSVSGSNSLPLFGPFRNDSSAKIHRPFALSVPYDPDPDIKKSPPYGAVMTGSLALLNGNFSASKPLNGPVKTELPSLQYPVTDISNWGTCPPPTPSLEAVDAYIQSPVSPTVQMQSESFSPRNSGLLEALLHEAQTLGSSRNRSSGNTSNLPVLTDTQVVDSSPLNLCEVEWEYSDQISPLGHSAASTLSESTPPISSSSLDELPPSKALPGSEAKVETVEHVSTPDGGDKIMRLDFSRPDALLGADFFAQSYEYAKDLAAFIGDDYFSDYKQMAAETTYSSTQGWGLDEPMEHDCCL</sequence>
<dbReference type="EMBL" id="CM056811">
    <property type="protein sequence ID" value="KAJ8635291.1"/>
    <property type="molecule type" value="Genomic_DNA"/>
</dbReference>